<sequence length="115" mass="13723">MEGKNLDYYIEADRYKRYLDGLTIQLAVKSIGGKYTKSYKKLKEKYDKSYKKWEKLCDIAYKKQKLESIGINNRPQKDLDLYKEIQKKAIKKRIAKKTRLSKKNLNKAQTENFCD</sequence>
<accession>A0A0F9QZY1</accession>
<dbReference type="AlphaFoldDB" id="A0A0F9QZY1"/>
<name>A0A0F9QZY1_9ZZZZ</name>
<dbReference type="EMBL" id="LAZR01001146">
    <property type="protein sequence ID" value="KKN49875.1"/>
    <property type="molecule type" value="Genomic_DNA"/>
</dbReference>
<gene>
    <name evidence="1" type="ORF">LCGC14_0638400</name>
</gene>
<evidence type="ECO:0000313" key="1">
    <source>
        <dbReference type="EMBL" id="KKN49875.1"/>
    </source>
</evidence>
<organism evidence="1">
    <name type="scientific">marine sediment metagenome</name>
    <dbReference type="NCBI Taxonomy" id="412755"/>
    <lineage>
        <taxon>unclassified sequences</taxon>
        <taxon>metagenomes</taxon>
        <taxon>ecological metagenomes</taxon>
    </lineage>
</organism>
<comment type="caution">
    <text evidence="1">The sequence shown here is derived from an EMBL/GenBank/DDBJ whole genome shotgun (WGS) entry which is preliminary data.</text>
</comment>
<protein>
    <submittedName>
        <fullName evidence="1">Uncharacterized protein</fullName>
    </submittedName>
</protein>
<proteinExistence type="predicted"/>
<reference evidence="1" key="1">
    <citation type="journal article" date="2015" name="Nature">
        <title>Complex archaea that bridge the gap between prokaryotes and eukaryotes.</title>
        <authorList>
            <person name="Spang A."/>
            <person name="Saw J.H."/>
            <person name="Jorgensen S.L."/>
            <person name="Zaremba-Niedzwiedzka K."/>
            <person name="Martijn J."/>
            <person name="Lind A.E."/>
            <person name="van Eijk R."/>
            <person name="Schleper C."/>
            <person name="Guy L."/>
            <person name="Ettema T.J."/>
        </authorList>
    </citation>
    <scope>NUCLEOTIDE SEQUENCE</scope>
</reference>